<feature type="transmembrane region" description="Helical" evidence="1">
    <location>
        <begin position="187"/>
        <end position="208"/>
    </location>
</feature>
<keyword evidence="1" id="KW-0472">Membrane</keyword>
<reference evidence="2" key="2">
    <citation type="submission" date="2020-09" db="EMBL/GenBank/DDBJ databases">
        <authorList>
            <person name="Sun Q."/>
            <person name="Zhou Y."/>
        </authorList>
    </citation>
    <scope>NUCLEOTIDE SEQUENCE</scope>
    <source>
        <strain evidence="2">CGMCC 1.15958</strain>
    </source>
</reference>
<gene>
    <name evidence="2" type="ORF">GCM10011514_31290</name>
</gene>
<dbReference type="EMBL" id="BMKK01000006">
    <property type="protein sequence ID" value="GGD64989.1"/>
    <property type="molecule type" value="Genomic_DNA"/>
</dbReference>
<accession>A0A917DRU5</accession>
<organism evidence="2 3">
    <name type="scientific">Emticicia aquatilis</name>
    <dbReference type="NCBI Taxonomy" id="1537369"/>
    <lineage>
        <taxon>Bacteria</taxon>
        <taxon>Pseudomonadati</taxon>
        <taxon>Bacteroidota</taxon>
        <taxon>Cytophagia</taxon>
        <taxon>Cytophagales</taxon>
        <taxon>Leadbetterellaceae</taxon>
        <taxon>Emticicia</taxon>
    </lineage>
</organism>
<name>A0A917DRU5_9BACT</name>
<feature type="transmembrane region" description="Helical" evidence="1">
    <location>
        <begin position="35"/>
        <end position="54"/>
    </location>
</feature>
<protein>
    <submittedName>
        <fullName evidence="2">Uncharacterized protein</fullName>
    </submittedName>
</protein>
<feature type="transmembrane region" description="Helical" evidence="1">
    <location>
        <begin position="66"/>
        <end position="84"/>
    </location>
</feature>
<feature type="transmembrane region" description="Helical" evidence="1">
    <location>
        <begin position="214"/>
        <end position="234"/>
    </location>
</feature>
<evidence type="ECO:0000313" key="3">
    <source>
        <dbReference type="Proteomes" id="UP000609064"/>
    </source>
</evidence>
<comment type="caution">
    <text evidence="2">The sequence shown here is derived from an EMBL/GenBank/DDBJ whole genome shotgun (WGS) entry which is preliminary data.</text>
</comment>
<feature type="transmembrane region" description="Helical" evidence="1">
    <location>
        <begin position="154"/>
        <end position="175"/>
    </location>
</feature>
<keyword evidence="1" id="KW-1133">Transmembrane helix</keyword>
<dbReference type="AlphaFoldDB" id="A0A917DRU5"/>
<evidence type="ECO:0000256" key="1">
    <source>
        <dbReference type="SAM" id="Phobius"/>
    </source>
</evidence>
<dbReference type="Proteomes" id="UP000609064">
    <property type="component" value="Unassembled WGS sequence"/>
</dbReference>
<keyword evidence="3" id="KW-1185">Reference proteome</keyword>
<proteinExistence type="predicted"/>
<feature type="transmembrane region" description="Helical" evidence="1">
    <location>
        <begin position="7"/>
        <end position="29"/>
    </location>
</feature>
<sequence>MTANFVTFYLILVLITGPFFQYLPVATYLKWDEVLLAKILNQAPTVFLLGYLAFPLNKAKRRVTWLLILFLISSIIPEVYHYIIHPDNQFAVIVMNNIVSYAILLFILLNKKNSFDKASKSVWACAIGFTTLVIAAFSFSGIEIFQYYIPARPFTFLILISFLLIASLLVFLSFFVNRPFKRTWYELVVGMIAIVTVDIYVYTCFFVLNSQPNLLYTYGKILFSVGLLLVVDGLSRQKNKKQMSFY</sequence>
<feature type="transmembrane region" description="Helical" evidence="1">
    <location>
        <begin position="90"/>
        <end position="109"/>
    </location>
</feature>
<reference evidence="2" key="1">
    <citation type="journal article" date="2014" name="Int. J. Syst. Evol. Microbiol.">
        <title>Complete genome sequence of Corynebacterium casei LMG S-19264T (=DSM 44701T), isolated from a smear-ripened cheese.</title>
        <authorList>
            <consortium name="US DOE Joint Genome Institute (JGI-PGF)"/>
            <person name="Walter F."/>
            <person name="Albersmeier A."/>
            <person name="Kalinowski J."/>
            <person name="Ruckert C."/>
        </authorList>
    </citation>
    <scope>NUCLEOTIDE SEQUENCE</scope>
    <source>
        <strain evidence="2">CGMCC 1.15958</strain>
    </source>
</reference>
<evidence type="ECO:0000313" key="2">
    <source>
        <dbReference type="EMBL" id="GGD64989.1"/>
    </source>
</evidence>
<dbReference type="RefSeq" id="WP_188767139.1">
    <property type="nucleotide sequence ID" value="NZ_BMKK01000006.1"/>
</dbReference>
<feature type="transmembrane region" description="Helical" evidence="1">
    <location>
        <begin position="121"/>
        <end position="142"/>
    </location>
</feature>
<keyword evidence="1" id="KW-0812">Transmembrane</keyword>